<keyword evidence="6 12" id="KW-0067">ATP-binding</keyword>
<dbReference type="STRING" id="1528.SAMN04488579_10586"/>
<evidence type="ECO:0000259" key="10">
    <source>
        <dbReference type="PROSITE" id="PS50893"/>
    </source>
</evidence>
<feature type="domain" description="ABC transporter" evidence="10">
    <location>
        <begin position="358"/>
        <end position="592"/>
    </location>
</feature>
<sequence length="609" mass="67144">MKQHKTVSLKALREMDGPTLRRLFAYIRRAYWGRFIAVILLVTLSAITNVLSALYIGDVIDHYITPLLSQSTPNFGPLLMATAVIGGIYFLGVFATLYSGRFMVKITQGIMQTIRDELFTHMEHLPMAYFDHHPRGDVMSHYTTDTDALREMLSQSVVDGLTMIVTIIFVFTSMVFISIPLTLLVLVTLLLIFWLNRMIEGAGSHYFIKQQDSLADIDSTIEEMLHGEMIIKVFGREEAVERDFAQKNDTLFRQSTLANTTGNLMEPLIDNGVNIQYALVAMVGGCLILTGISPLSLGALVSFIALTHKFLNPVDALGEQMNAMVTAMAGAKRIFDLMDIPLQGTGGAPLKQPIQGHLAFKDVSFGYIPGQCVLSHIDLAIESGQKVAIVGTSGSGKSTLIKLLNRFYPVAQGSISCDGQNLSALQLEPLRRSMGTVLQDTHLFSGTVRDNIRYGNPKATQAEVENAARLACAHDFITRLPQGYDTPLDRAGLPLSLGQRQLLTIARALATRPPLLVLDDATASTDTLTEARIWDNLRQSMAKQTLILIAKRLDTIMDSDMIYVMDGGKIVEAGNHGTLMAKKGLYYTLFLKNGDSNEKPYTDSRERIS</sequence>
<gene>
    <name evidence="12" type="ORF">SAMN04488579_10586</name>
</gene>
<evidence type="ECO:0000313" key="13">
    <source>
        <dbReference type="Proteomes" id="UP000199652"/>
    </source>
</evidence>
<comment type="subcellular location">
    <subcellularLocation>
        <location evidence="1">Cell membrane</location>
        <topology evidence="1">Multi-pass membrane protein</topology>
    </subcellularLocation>
</comment>
<dbReference type="FunFam" id="3.40.50.300:FF:000221">
    <property type="entry name" value="Multidrug ABC transporter ATP-binding protein"/>
    <property type="match status" value="1"/>
</dbReference>
<feature type="transmembrane region" description="Helical" evidence="9">
    <location>
        <begin position="161"/>
        <end position="194"/>
    </location>
</feature>
<dbReference type="Gene3D" id="3.40.50.300">
    <property type="entry name" value="P-loop containing nucleotide triphosphate hydrolases"/>
    <property type="match status" value="1"/>
</dbReference>
<dbReference type="PROSITE" id="PS50929">
    <property type="entry name" value="ABC_TM1F"/>
    <property type="match status" value="1"/>
</dbReference>
<accession>A0A1H3DPK7</accession>
<proteinExistence type="predicted"/>
<dbReference type="PANTHER" id="PTHR43394">
    <property type="entry name" value="ATP-DEPENDENT PERMEASE MDL1, MITOCHONDRIAL"/>
    <property type="match status" value="1"/>
</dbReference>
<reference evidence="13" key="1">
    <citation type="submission" date="2016-10" db="EMBL/GenBank/DDBJ databases">
        <authorList>
            <person name="Varghese N."/>
            <person name="Submissions S."/>
        </authorList>
    </citation>
    <scope>NUCLEOTIDE SEQUENCE [LARGE SCALE GENOMIC DNA]</scope>
    <source>
        <strain evidence="13">VPI 5359</strain>
    </source>
</reference>
<dbReference type="PANTHER" id="PTHR43394:SF1">
    <property type="entry name" value="ATP-BINDING CASSETTE SUB-FAMILY B MEMBER 10, MITOCHONDRIAL"/>
    <property type="match status" value="1"/>
</dbReference>
<keyword evidence="2" id="KW-0813">Transport</keyword>
<keyword evidence="13" id="KW-1185">Reference proteome</keyword>
<dbReference type="Proteomes" id="UP000199652">
    <property type="component" value="Unassembled WGS sequence"/>
</dbReference>
<evidence type="ECO:0000256" key="1">
    <source>
        <dbReference type="ARBA" id="ARBA00004651"/>
    </source>
</evidence>
<dbReference type="AlphaFoldDB" id="A0A1H3DPK7"/>
<keyword evidence="5" id="KW-0547">Nucleotide-binding</keyword>
<feature type="transmembrane region" description="Helical" evidence="9">
    <location>
        <begin position="275"/>
        <end position="306"/>
    </location>
</feature>
<dbReference type="SUPFAM" id="SSF90123">
    <property type="entry name" value="ABC transporter transmembrane region"/>
    <property type="match status" value="1"/>
</dbReference>
<evidence type="ECO:0000256" key="5">
    <source>
        <dbReference type="ARBA" id="ARBA00022741"/>
    </source>
</evidence>
<feature type="domain" description="ABC transmembrane type-1" evidence="11">
    <location>
        <begin position="36"/>
        <end position="326"/>
    </location>
</feature>
<evidence type="ECO:0000256" key="4">
    <source>
        <dbReference type="ARBA" id="ARBA00022692"/>
    </source>
</evidence>
<dbReference type="GO" id="GO:0015421">
    <property type="term" value="F:ABC-type oligopeptide transporter activity"/>
    <property type="evidence" value="ECO:0007669"/>
    <property type="project" value="TreeGrafter"/>
</dbReference>
<dbReference type="PROSITE" id="PS50893">
    <property type="entry name" value="ABC_TRANSPORTER_2"/>
    <property type="match status" value="1"/>
</dbReference>
<keyword evidence="8 9" id="KW-0472">Membrane</keyword>
<dbReference type="Pfam" id="PF00664">
    <property type="entry name" value="ABC_membrane"/>
    <property type="match status" value="1"/>
</dbReference>
<dbReference type="CDD" id="cd18547">
    <property type="entry name" value="ABC_6TM_Tm288_like"/>
    <property type="match status" value="1"/>
</dbReference>
<feature type="transmembrane region" description="Helical" evidence="9">
    <location>
        <begin position="75"/>
        <end position="98"/>
    </location>
</feature>
<dbReference type="InterPro" id="IPR039421">
    <property type="entry name" value="Type_1_exporter"/>
</dbReference>
<dbReference type="Gene3D" id="1.20.1560.10">
    <property type="entry name" value="ABC transporter type 1, transmembrane domain"/>
    <property type="match status" value="1"/>
</dbReference>
<evidence type="ECO:0000256" key="2">
    <source>
        <dbReference type="ARBA" id="ARBA00022448"/>
    </source>
</evidence>
<dbReference type="SUPFAM" id="SSF52540">
    <property type="entry name" value="P-loop containing nucleoside triphosphate hydrolases"/>
    <property type="match status" value="1"/>
</dbReference>
<evidence type="ECO:0000256" key="3">
    <source>
        <dbReference type="ARBA" id="ARBA00022475"/>
    </source>
</evidence>
<dbReference type="Pfam" id="PF00005">
    <property type="entry name" value="ABC_tran"/>
    <property type="match status" value="1"/>
</dbReference>
<organism evidence="12 13">
    <name type="scientific">Eubacterium barkeri</name>
    <name type="common">Clostridium barkeri</name>
    <dbReference type="NCBI Taxonomy" id="1528"/>
    <lineage>
        <taxon>Bacteria</taxon>
        <taxon>Bacillati</taxon>
        <taxon>Bacillota</taxon>
        <taxon>Clostridia</taxon>
        <taxon>Eubacteriales</taxon>
        <taxon>Eubacteriaceae</taxon>
        <taxon>Eubacterium</taxon>
    </lineage>
</organism>
<evidence type="ECO:0000256" key="9">
    <source>
        <dbReference type="SAM" id="Phobius"/>
    </source>
</evidence>
<evidence type="ECO:0000256" key="8">
    <source>
        <dbReference type="ARBA" id="ARBA00023136"/>
    </source>
</evidence>
<dbReference type="PROSITE" id="PS00211">
    <property type="entry name" value="ABC_TRANSPORTER_1"/>
    <property type="match status" value="1"/>
</dbReference>
<evidence type="ECO:0000259" key="11">
    <source>
        <dbReference type="PROSITE" id="PS50929"/>
    </source>
</evidence>
<dbReference type="EMBL" id="FNOU01000005">
    <property type="protein sequence ID" value="SDX68346.1"/>
    <property type="molecule type" value="Genomic_DNA"/>
</dbReference>
<dbReference type="InterPro" id="IPR003439">
    <property type="entry name" value="ABC_transporter-like_ATP-bd"/>
</dbReference>
<dbReference type="GO" id="GO:0005886">
    <property type="term" value="C:plasma membrane"/>
    <property type="evidence" value="ECO:0007669"/>
    <property type="project" value="UniProtKB-SubCell"/>
</dbReference>
<dbReference type="SMART" id="SM00382">
    <property type="entry name" value="AAA"/>
    <property type="match status" value="1"/>
</dbReference>
<dbReference type="InterPro" id="IPR003593">
    <property type="entry name" value="AAA+_ATPase"/>
</dbReference>
<dbReference type="InterPro" id="IPR017871">
    <property type="entry name" value="ABC_transporter-like_CS"/>
</dbReference>
<keyword evidence="3" id="KW-1003">Cell membrane</keyword>
<dbReference type="GO" id="GO:0016887">
    <property type="term" value="F:ATP hydrolysis activity"/>
    <property type="evidence" value="ECO:0007669"/>
    <property type="project" value="InterPro"/>
</dbReference>
<feature type="transmembrane region" description="Helical" evidence="9">
    <location>
        <begin position="31"/>
        <end position="55"/>
    </location>
</feature>
<dbReference type="RefSeq" id="WP_176770825.1">
    <property type="nucleotide sequence ID" value="NZ_FNOU01000005.1"/>
</dbReference>
<evidence type="ECO:0000256" key="7">
    <source>
        <dbReference type="ARBA" id="ARBA00022989"/>
    </source>
</evidence>
<evidence type="ECO:0000313" key="12">
    <source>
        <dbReference type="EMBL" id="SDX68346.1"/>
    </source>
</evidence>
<dbReference type="InterPro" id="IPR011527">
    <property type="entry name" value="ABC1_TM_dom"/>
</dbReference>
<protein>
    <submittedName>
        <fullName evidence="12">ATP-binding cassette, subfamily B</fullName>
    </submittedName>
</protein>
<evidence type="ECO:0000256" key="6">
    <source>
        <dbReference type="ARBA" id="ARBA00022840"/>
    </source>
</evidence>
<name>A0A1H3DPK7_EUBBA</name>
<dbReference type="GO" id="GO:0005524">
    <property type="term" value="F:ATP binding"/>
    <property type="evidence" value="ECO:0007669"/>
    <property type="project" value="UniProtKB-KW"/>
</dbReference>
<dbReference type="InterPro" id="IPR036640">
    <property type="entry name" value="ABC1_TM_sf"/>
</dbReference>
<dbReference type="InterPro" id="IPR027417">
    <property type="entry name" value="P-loop_NTPase"/>
</dbReference>
<keyword evidence="7 9" id="KW-1133">Transmembrane helix</keyword>
<keyword evidence="4 9" id="KW-0812">Transmembrane</keyword>